<dbReference type="EMBL" id="JAZGQO010000004">
    <property type="protein sequence ID" value="KAK6187318.1"/>
    <property type="molecule type" value="Genomic_DNA"/>
</dbReference>
<proteinExistence type="predicted"/>
<organism evidence="1 2">
    <name type="scientific">Patella caerulea</name>
    <name type="common">Rayed Mediterranean limpet</name>
    <dbReference type="NCBI Taxonomy" id="87958"/>
    <lineage>
        <taxon>Eukaryota</taxon>
        <taxon>Metazoa</taxon>
        <taxon>Spiralia</taxon>
        <taxon>Lophotrochozoa</taxon>
        <taxon>Mollusca</taxon>
        <taxon>Gastropoda</taxon>
        <taxon>Patellogastropoda</taxon>
        <taxon>Patelloidea</taxon>
        <taxon>Patellidae</taxon>
        <taxon>Patella</taxon>
    </lineage>
</organism>
<keyword evidence="2" id="KW-1185">Reference proteome</keyword>
<reference evidence="1 2" key="1">
    <citation type="submission" date="2024-01" db="EMBL/GenBank/DDBJ databases">
        <title>The genome of the rayed Mediterranean limpet Patella caerulea (Linnaeus, 1758).</title>
        <authorList>
            <person name="Anh-Thu Weber A."/>
            <person name="Halstead-Nussloch G."/>
        </authorList>
    </citation>
    <scope>NUCLEOTIDE SEQUENCE [LARGE SCALE GENOMIC DNA]</scope>
    <source>
        <strain evidence="1">AATW-2023a</strain>
        <tissue evidence="1">Whole specimen</tissue>
    </source>
</reference>
<dbReference type="Proteomes" id="UP001347796">
    <property type="component" value="Unassembled WGS sequence"/>
</dbReference>
<name>A0AAN8PXD1_PATCE</name>
<comment type="caution">
    <text evidence="1">The sequence shown here is derived from an EMBL/GenBank/DDBJ whole genome shotgun (WGS) entry which is preliminary data.</text>
</comment>
<gene>
    <name evidence="1" type="ORF">SNE40_005376</name>
</gene>
<dbReference type="AlphaFoldDB" id="A0AAN8PXD1"/>
<evidence type="ECO:0000313" key="2">
    <source>
        <dbReference type="Proteomes" id="UP001347796"/>
    </source>
</evidence>
<accession>A0AAN8PXD1</accession>
<protein>
    <submittedName>
        <fullName evidence="1">Uncharacterized protein</fullName>
    </submittedName>
</protein>
<sequence length="74" mass="8310">MTTYSLVDMNLTLARDRTPVLHTSVVPVQNPVFDPNVVPVQSNVFDSNVVPVRYSCAYRALCDTKNEQVKNSRV</sequence>
<evidence type="ECO:0000313" key="1">
    <source>
        <dbReference type="EMBL" id="KAK6187318.1"/>
    </source>
</evidence>